<name>A0A176VEY8_MARPO</name>
<evidence type="ECO:0000256" key="1">
    <source>
        <dbReference type="SAM" id="MobiDB-lite"/>
    </source>
</evidence>
<accession>A0A176VEY8</accession>
<comment type="caution">
    <text evidence="2">The sequence shown here is derived from an EMBL/GenBank/DDBJ whole genome shotgun (WGS) entry which is preliminary data.</text>
</comment>
<protein>
    <submittedName>
        <fullName evidence="2">Uncharacterized protein</fullName>
    </submittedName>
</protein>
<sequence>MVSIDRARRARSNEPKNTGNGYGNLESRMYAMKNMFRQRQSIAFGLQRYHLRRYNRREEDDCTYDIESVKVIQVEKKTFMKLFKTSCSRKNGWRMTEYRNQEQLRQKKLECAGLRRSSAAEKDLHTKSELECKGLWVDISNAQKVTVELQDKLELSRKEFERELKRVKKLTATLAARDQSHSTKLALKAKELLDCKVARTSELERRN</sequence>
<evidence type="ECO:0000313" key="3">
    <source>
        <dbReference type="Proteomes" id="UP000077202"/>
    </source>
</evidence>
<proteinExistence type="predicted"/>
<reference evidence="2" key="1">
    <citation type="submission" date="2016-03" db="EMBL/GenBank/DDBJ databases">
        <title>Mechanisms controlling the formation of the plant cell surface in tip-growing cells are functionally conserved among land plants.</title>
        <authorList>
            <person name="Honkanen S."/>
            <person name="Jones V.A."/>
            <person name="Morieri G."/>
            <person name="Champion C."/>
            <person name="Hetherington A.J."/>
            <person name="Kelly S."/>
            <person name="Saint-Marcoux D."/>
            <person name="Proust H."/>
            <person name="Prescott H."/>
            <person name="Dolan L."/>
        </authorList>
    </citation>
    <scope>NUCLEOTIDE SEQUENCE [LARGE SCALE GENOMIC DNA]</scope>
    <source>
        <tissue evidence="2">Whole gametophyte</tissue>
    </source>
</reference>
<evidence type="ECO:0000313" key="2">
    <source>
        <dbReference type="EMBL" id="OAE19013.1"/>
    </source>
</evidence>
<gene>
    <name evidence="2" type="ORF">AXG93_2839s1080</name>
</gene>
<keyword evidence="3" id="KW-1185">Reference proteome</keyword>
<feature type="compositionally biased region" description="Basic and acidic residues" evidence="1">
    <location>
        <begin position="1"/>
        <end position="14"/>
    </location>
</feature>
<dbReference type="EMBL" id="LVLJ01003949">
    <property type="protein sequence ID" value="OAE19013.1"/>
    <property type="molecule type" value="Genomic_DNA"/>
</dbReference>
<dbReference type="AlphaFoldDB" id="A0A176VEY8"/>
<feature type="region of interest" description="Disordered" evidence="1">
    <location>
        <begin position="1"/>
        <end position="24"/>
    </location>
</feature>
<dbReference type="Proteomes" id="UP000077202">
    <property type="component" value="Unassembled WGS sequence"/>
</dbReference>
<organism evidence="2 3">
    <name type="scientific">Marchantia polymorpha subsp. ruderalis</name>
    <dbReference type="NCBI Taxonomy" id="1480154"/>
    <lineage>
        <taxon>Eukaryota</taxon>
        <taxon>Viridiplantae</taxon>
        <taxon>Streptophyta</taxon>
        <taxon>Embryophyta</taxon>
        <taxon>Marchantiophyta</taxon>
        <taxon>Marchantiopsida</taxon>
        <taxon>Marchantiidae</taxon>
        <taxon>Marchantiales</taxon>
        <taxon>Marchantiaceae</taxon>
        <taxon>Marchantia</taxon>
    </lineage>
</organism>